<name>A0A0H0YC52_VIBAL</name>
<dbReference type="EMBL" id="VTYF01000002">
    <property type="protein sequence ID" value="NOI08398.1"/>
    <property type="molecule type" value="Genomic_DNA"/>
</dbReference>
<dbReference type="OrthoDB" id="5917490at2"/>
<dbReference type="GeneID" id="75165360"/>
<accession>A0A0H0YC52</accession>
<dbReference type="Proteomes" id="UP000565155">
    <property type="component" value="Unassembled WGS sequence"/>
</dbReference>
<dbReference type="STRING" id="663.BAU10_22945"/>
<dbReference type="EMBL" id="JABCMA010000015">
    <property type="protein sequence ID" value="NMR74796.1"/>
    <property type="molecule type" value="Genomic_DNA"/>
</dbReference>
<evidence type="ECO:0000313" key="4">
    <source>
        <dbReference type="Proteomes" id="UP000565155"/>
    </source>
</evidence>
<dbReference type="AlphaFoldDB" id="A0A0H0YC52"/>
<gene>
    <name evidence="2" type="ORF">F0254_05885</name>
    <name evidence="1" type="ORF">HKB35_14355</name>
</gene>
<evidence type="ECO:0000313" key="3">
    <source>
        <dbReference type="Proteomes" id="UP000532247"/>
    </source>
</evidence>
<protein>
    <submittedName>
        <fullName evidence="2">Uncharacterized protein</fullName>
    </submittedName>
</protein>
<proteinExistence type="predicted"/>
<dbReference type="Proteomes" id="UP000532247">
    <property type="component" value="Unassembled WGS sequence"/>
</dbReference>
<organism evidence="2 3">
    <name type="scientific">Vibrio alginolyticus</name>
    <dbReference type="NCBI Taxonomy" id="663"/>
    <lineage>
        <taxon>Bacteria</taxon>
        <taxon>Pseudomonadati</taxon>
        <taxon>Pseudomonadota</taxon>
        <taxon>Gammaproteobacteria</taxon>
        <taxon>Vibrionales</taxon>
        <taxon>Vibrionaceae</taxon>
        <taxon>Vibrio</taxon>
    </lineage>
</organism>
<sequence length="141" mass="15441">MKLLQIAAVSAALVAGFYAPTLIKSFSSSTQSKSIDEYCFLSTTSCVQENVTMTLNSETAQPLVPTTLNVEWHTSDAKQLILSLSGREMEMGEPKFLLKQIAPGQYQGDIILPVCTEDAMTWVGELSDGENTVYPAIKMQR</sequence>
<evidence type="ECO:0000313" key="1">
    <source>
        <dbReference type="EMBL" id="NMR74796.1"/>
    </source>
</evidence>
<comment type="caution">
    <text evidence="2">The sequence shown here is derived from an EMBL/GenBank/DDBJ whole genome shotgun (WGS) entry which is preliminary data.</text>
</comment>
<dbReference type="RefSeq" id="WP_025768641.1">
    <property type="nucleotide sequence ID" value="NZ_CAJDZC010000003.1"/>
</dbReference>
<evidence type="ECO:0000313" key="2">
    <source>
        <dbReference type="EMBL" id="NOI08398.1"/>
    </source>
</evidence>
<reference evidence="2 3" key="1">
    <citation type="submission" date="2019-09" db="EMBL/GenBank/DDBJ databases">
        <title>Draft genome sequencing and comparative genomics of hatchery-associated Vibrios.</title>
        <authorList>
            <person name="Kehlet-Delgado H."/>
            <person name="Mueller R.S."/>
        </authorList>
    </citation>
    <scope>NUCLEOTIDE SEQUENCE [LARGE SCALE GENOMIC DNA]</scope>
    <source>
        <strain evidence="2 3">081416A</strain>
    </source>
</reference>
<reference evidence="1 4" key="2">
    <citation type="submission" date="2020-04" db="EMBL/GenBank/DDBJ databases">
        <title>Whole-genome sequencing of Vibrio spp. from China reveals different genetic environments of blaCTX-M-14 among diverse lineages.</title>
        <authorList>
            <person name="Zheng Z."/>
            <person name="Ye L."/>
            <person name="Chen S."/>
        </authorList>
    </citation>
    <scope>NUCLEOTIDE SEQUENCE [LARGE SCALE GENOMIC DNA]</scope>
    <source>
        <strain evidence="1 4">Vb1636</strain>
    </source>
</reference>